<dbReference type="CDD" id="cd09917">
    <property type="entry name" value="F-box_SF"/>
    <property type="match status" value="1"/>
</dbReference>
<name>A0A8A1M9J8_AJECA</name>
<dbReference type="EMBL" id="CP069111">
    <property type="protein sequence ID" value="QSS61162.1"/>
    <property type="molecule type" value="Genomic_DNA"/>
</dbReference>
<dbReference type="SUPFAM" id="SSF81383">
    <property type="entry name" value="F-box domain"/>
    <property type="match status" value="1"/>
</dbReference>
<organism evidence="2 3">
    <name type="scientific">Ajellomyces capsulatus</name>
    <name type="common">Darling's disease fungus</name>
    <name type="synonym">Histoplasma capsulatum</name>
    <dbReference type="NCBI Taxonomy" id="5037"/>
    <lineage>
        <taxon>Eukaryota</taxon>
        <taxon>Fungi</taxon>
        <taxon>Dikarya</taxon>
        <taxon>Ascomycota</taxon>
        <taxon>Pezizomycotina</taxon>
        <taxon>Eurotiomycetes</taxon>
        <taxon>Eurotiomycetidae</taxon>
        <taxon>Onygenales</taxon>
        <taxon>Ajellomycetaceae</taxon>
        <taxon>Histoplasma</taxon>
    </lineage>
</organism>
<dbReference type="AlphaFoldDB" id="A0A8A1M9J8"/>
<dbReference type="OrthoDB" id="2588098at2759"/>
<dbReference type="VEuPathDB" id="FungiDB:I7I51_03334"/>
<evidence type="ECO:0000313" key="3">
    <source>
        <dbReference type="Proteomes" id="UP000663671"/>
    </source>
</evidence>
<gene>
    <name evidence="2" type="ORF">I7I51_03334</name>
</gene>
<dbReference type="InterPro" id="IPR036047">
    <property type="entry name" value="F-box-like_dom_sf"/>
</dbReference>
<dbReference type="Proteomes" id="UP000663671">
    <property type="component" value="Chromosome 5"/>
</dbReference>
<evidence type="ECO:0008006" key="4">
    <source>
        <dbReference type="Google" id="ProtNLM"/>
    </source>
</evidence>
<protein>
    <recommendedName>
        <fullName evidence="4">F-box domain-containing protein</fullName>
    </recommendedName>
</protein>
<accession>A0A8A1M9J8</accession>
<proteinExistence type="predicted"/>
<evidence type="ECO:0000313" key="2">
    <source>
        <dbReference type="EMBL" id="QSS61162.1"/>
    </source>
</evidence>
<evidence type="ECO:0000256" key="1">
    <source>
        <dbReference type="SAM" id="MobiDB-lite"/>
    </source>
</evidence>
<sequence length="378" mass="42332">MGQYFDVIAPRLRQRVDWGGKLGEILFGGTAAPLVYLFARPIIPPTFTEHCCTPEQKGHGAMTPSATIATTPKKRAHNADRPAGGEGKGTDEKTPTQSAKRSRSSPHLLTLPAEVHLCVLKLLDVADLCNLGLTCCYFWSNVKPEIGKFFAGALGVWAGIPVVCIGDESSTGEGAYPQGLLDEDDKDELKEGLTGGEWEDREDEEWEEDIFSGPATLFRLAENRYRVLRMIENGWFAGHGIRRLWLDHCYRSPCPSDLRDIAEPRPKSFYPSNRVWILRNLTTREFVISNSIALKPEYISGPFIDGIGFGEFISMENKHDIHKGKWAGHQLDIVPLDTLNNEDGSWKKIDVEVAKEIAEIWEANLGENWRERIIKQEG</sequence>
<feature type="region of interest" description="Disordered" evidence="1">
    <location>
        <begin position="55"/>
        <end position="105"/>
    </location>
</feature>
<reference evidence="2" key="1">
    <citation type="submission" date="2021-01" db="EMBL/GenBank/DDBJ databases">
        <title>Chromosome-level genome assembly of a human fungal pathogen reveals clustering of transcriptionally co-regulated genes.</title>
        <authorList>
            <person name="Voorhies M."/>
            <person name="Cohen S."/>
            <person name="Shea T.P."/>
            <person name="Petrus S."/>
            <person name="Munoz J.F."/>
            <person name="Poplawski S."/>
            <person name="Goldman W.E."/>
            <person name="Michael T."/>
            <person name="Cuomo C.A."/>
            <person name="Sil A."/>
            <person name="Beyhan S."/>
        </authorList>
    </citation>
    <scope>NUCLEOTIDE SEQUENCE</scope>
    <source>
        <strain evidence="2">WU24</strain>
    </source>
</reference>